<name>A0AAV1ZNI9_9ARAC</name>
<sequence length="146" mass="17337">MIYSSEQYLIETRKALLWKLLNDNQYLKQDLIEACAIGRRMIQYLDSELHKLESKDLNENLAGAVPILKHLKLLTNRFLIDIRMWTQNFLNDAKWLNDNLYKCDPIHTDIWCKMMTQSKDYSNLLNLMHARFLGVHKMIIEIALLL</sequence>
<protein>
    <submittedName>
        <fullName evidence="1">Uncharacterized protein</fullName>
    </submittedName>
</protein>
<dbReference type="AlphaFoldDB" id="A0AAV1ZNI9"/>
<gene>
    <name evidence="1" type="ORF">LARSCL_LOCUS6035</name>
</gene>
<dbReference type="Proteomes" id="UP001497382">
    <property type="component" value="Unassembled WGS sequence"/>
</dbReference>
<comment type="caution">
    <text evidence="1">The sequence shown here is derived from an EMBL/GenBank/DDBJ whole genome shotgun (WGS) entry which is preliminary data.</text>
</comment>
<organism evidence="1 2">
    <name type="scientific">Larinioides sclopetarius</name>
    <dbReference type="NCBI Taxonomy" id="280406"/>
    <lineage>
        <taxon>Eukaryota</taxon>
        <taxon>Metazoa</taxon>
        <taxon>Ecdysozoa</taxon>
        <taxon>Arthropoda</taxon>
        <taxon>Chelicerata</taxon>
        <taxon>Arachnida</taxon>
        <taxon>Araneae</taxon>
        <taxon>Araneomorphae</taxon>
        <taxon>Entelegynae</taxon>
        <taxon>Araneoidea</taxon>
        <taxon>Araneidae</taxon>
        <taxon>Larinioides</taxon>
    </lineage>
</organism>
<keyword evidence="2" id="KW-1185">Reference proteome</keyword>
<evidence type="ECO:0000313" key="2">
    <source>
        <dbReference type="Proteomes" id="UP001497382"/>
    </source>
</evidence>
<proteinExistence type="predicted"/>
<accession>A0AAV1ZNI9</accession>
<evidence type="ECO:0000313" key="1">
    <source>
        <dbReference type="EMBL" id="CAL1271820.1"/>
    </source>
</evidence>
<dbReference type="EMBL" id="CAXIEN010000057">
    <property type="protein sequence ID" value="CAL1271820.1"/>
    <property type="molecule type" value="Genomic_DNA"/>
</dbReference>
<reference evidence="1 2" key="1">
    <citation type="submission" date="2024-04" db="EMBL/GenBank/DDBJ databases">
        <authorList>
            <person name="Rising A."/>
            <person name="Reimegard J."/>
            <person name="Sonavane S."/>
            <person name="Akerstrom W."/>
            <person name="Nylinder S."/>
            <person name="Hedman E."/>
            <person name="Kallberg Y."/>
        </authorList>
    </citation>
    <scope>NUCLEOTIDE SEQUENCE [LARGE SCALE GENOMIC DNA]</scope>
</reference>